<keyword evidence="3" id="KW-1185">Reference proteome</keyword>
<evidence type="ECO:0000313" key="3">
    <source>
        <dbReference type="Proteomes" id="UP000770717"/>
    </source>
</evidence>
<organism evidence="2 3">
    <name type="scientific">Eleutherodactylus coqui</name>
    <name type="common">Puerto Rican coqui</name>
    <dbReference type="NCBI Taxonomy" id="57060"/>
    <lineage>
        <taxon>Eukaryota</taxon>
        <taxon>Metazoa</taxon>
        <taxon>Chordata</taxon>
        <taxon>Craniata</taxon>
        <taxon>Vertebrata</taxon>
        <taxon>Euteleostomi</taxon>
        <taxon>Amphibia</taxon>
        <taxon>Batrachia</taxon>
        <taxon>Anura</taxon>
        <taxon>Neobatrachia</taxon>
        <taxon>Hyloidea</taxon>
        <taxon>Eleutherodactylidae</taxon>
        <taxon>Eleutherodactylinae</taxon>
        <taxon>Eleutherodactylus</taxon>
        <taxon>Eleutherodactylus</taxon>
    </lineage>
</organism>
<accession>A0A8J6E6U2</accession>
<dbReference type="EMBL" id="WNTK01012084">
    <property type="protein sequence ID" value="KAG9462324.1"/>
    <property type="molecule type" value="Genomic_DNA"/>
</dbReference>
<dbReference type="AlphaFoldDB" id="A0A8J6E6U2"/>
<dbReference type="Proteomes" id="UP000770717">
    <property type="component" value="Unassembled WGS sequence"/>
</dbReference>
<evidence type="ECO:0000313" key="2">
    <source>
        <dbReference type="EMBL" id="KAG9462324.1"/>
    </source>
</evidence>
<evidence type="ECO:0000256" key="1">
    <source>
        <dbReference type="SAM" id="MobiDB-lite"/>
    </source>
</evidence>
<gene>
    <name evidence="2" type="ORF">GDO78_014380</name>
</gene>
<proteinExistence type="predicted"/>
<comment type="caution">
    <text evidence="2">The sequence shown here is derived from an EMBL/GenBank/DDBJ whole genome shotgun (WGS) entry which is preliminary data.</text>
</comment>
<name>A0A8J6E6U2_ELECQ</name>
<feature type="region of interest" description="Disordered" evidence="1">
    <location>
        <begin position="1"/>
        <end position="24"/>
    </location>
</feature>
<protein>
    <submittedName>
        <fullName evidence="2">Uncharacterized protein</fullName>
    </submittedName>
</protein>
<sequence length="321" mass="35373">MSRIKRLKKNNICATRQRQSPRPIRRSQCNNGAIFLQDLRVVVMANVVQAARAGRQVRAVRRGYKSVLRRLVVRVMLSQGLQTLGGRRRPGDDRGAALLDDNVLVVALRLLGVVVLDDLLRREVAVRARAAVRRLPRAAGVPAVAYHVVALVGWPNRYDQVVAVGDHHIGDLVQALPGNFNAVDLEYFVVDGQQSGALRESSGNEPGDEDARHFLQTVRRHTDAGAVADVEAQGFLHSVFVKPHSAVGFREDIDIDDGGNRPEVAGHPDDEVRLLLVDVRTKNSCQYVLLFGQGVGAKGAVVRFFCGRKKEKKSEYSKKTS</sequence>
<reference evidence="2" key="1">
    <citation type="thesis" date="2020" institute="ProQuest LLC" country="789 East Eisenhower Parkway, Ann Arbor, MI, USA">
        <title>Comparative Genomics and Chromosome Evolution.</title>
        <authorList>
            <person name="Mudd A.B."/>
        </authorList>
    </citation>
    <scope>NUCLEOTIDE SEQUENCE</scope>
    <source>
        <strain evidence="2">HN-11 Male</strain>
        <tissue evidence="2">Kidney and liver</tissue>
    </source>
</reference>